<dbReference type="EMBL" id="JAABOO010000001">
    <property type="protein sequence ID" value="NER12513.1"/>
    <property type="molecule type" value="Genomic_DNA"/>
</dbReference>
<evidence type="ECO:0000256" key="7">
    <source>
        <dbReference type="ARBA" id="ARBA00047848"/>
    </source>
</evidence>
<proteinExistence type="predicted"/>
<dbReference type="GO" id="GO:0004664">
    <property type="term" value="F:prephenate dehydratase activity"/>
    <property type="evidence" value="ECO:0007669"/>
    <property type="project" value="UniProtKB-EC"/>
</dbReference>
<keyword evidence="11" id="KW-1185">Reference proteome</keyword>
<reference evidence="10 11" key="1">
    <citation type="submission" date="2020-01" db="EMBL/GenBank/DDBJ databases">
        <title>Leptobacterium flavescens.</title>
        <authorList>
            <person name="Wang G."/>
        </authorList>
    </citation>
    <scope>NUCLEOTIDE SEQUENCE [LARGE SCALE GENOMIC DNA]</scope>
    <source>
        <strain evidence="10 11">KCTC 22160</strain>
    </source>
</reference>
<dbReference type="InterPro" id="IPR001086">
    <property type="entry name" value="Preph_deHydtase"/>
</dbReference>
<keyword evidence="6" id="KW-0456">Lyase</keyword>
<dbReference type="PANTHER" id="PTHR21022">
    <property type="entry name" value="PREPHENATE DEHYDRATASE P PROTEIN"/>
    <property type="match status" value="1"/>
</dbReference>
<comment type="catalytic activity">
    <reaction evidence="7">
        <text>prephenate + H(+) = 3-phenylpyruvate + CO2 + H2O</text>
        <dbReference type="Rhea" id="RHEA:21648"/>
        <dbReference type="ChEBI" id="CHEBI:15377"/>
        <dbReference type="ChEBI" id="CHEBI:15378"/>
        <dbReference type="ChEBI" id="CHEBI:16526"/>
        <dbReference type="ChEBI" id="CHEBI:18005"/>
        <dbReference type="ChEBI" id="CHEBI:29934"/>
        <dbReference type="EC" id="4.2.1.51"/>
    </reaction>
</comment>
<dbReference type="InterPro" id="IPR002912">
    <property type="entry name" value="ACT_dom"/>
</dbReference>
<dbReference type="SUPFAM" id="SSF53850">
    <property type="entry name" value="Periplasmic binding protein-like II"/>
    <property type="match status" value="1"/>
</dbReference>
<dbReference type="Gene3D" id="3.40.190.10">
    <property type="entry name" value="Periplasmic binding protein-like II"/>
    <property type="match status" value="2"/>
</dbReference>
<dbReference type="Gene3D" id="3.30.70.260">
    <property type="match status" value="1"/>
</dbReference>
<evidence type="ECO:0000256" key="4">
    <source>
        <dbReference type="ARBA" id="ARBA00023141"/>
    </source>
</evidence>
<comment type="pathway">
    <text evidence="1">Amino-acid biosynthesis; L-phenylalanine biosynthesis; phenylpyruvate from prephenate: step 1/1.</text>
</comment>
<evidence type="ECO:0000259" key="8">
    <source>
        <dbReference type="PROSITE" id="PS51171"/>
    </source>
</evidence>
<dbReference type="RefSeq" id="WP_163605532.1">
    <property type="nucleotide sequence ID" value="NZ_JAABOO010000001.1"/>
</dbReference>
<accession>A0A6P0UND7</accession>
<keyword evidence="5" id="KW-0584">Phenylalanine biosynthesis</keyword>
<dbReference type="AlphaFoldDB" id="A0A6P0UND7"/>
<dbReference type="Proteomes" id="UP000468581">
    <property type="component" value="Unassembled WGS sequence"/>
</dbReference>
<comment type="caution">
    <text evidence="10">The sequence shown here is derived from an EMBL/GenBank/DDBJ whole genome shotgun (WGS) entry which is preliminary data.</text>
</comment>
<evidence type="ECO:0000259" key="9">
    <source>
        <dbReference type="PROSITE" id="PS51671"/>
    </source>
</evidence>
<dbReference type="PROSITE" id="PS51171">
    <property type="entry name" value="PREPHENATE_DEHYDR_3"/>
    <property type="match status" value="1"/>
</dbReference>
<keyword evidence="4" id="KW-0057">Aromatic amino acid biosynthesis</keyword>
<dbReference type="PROSITE" id="PS51671">
    <property type="entry name" value="ACT"/>
    <property type="match status" value="1"/>
</dbReference>
<dbReference type="InterPro" id="IPR045865">
    <property type="entry name" value="ACT-like_dom_sf"/>
</dbReference>
<evidence type="ECO:0000256" key="3">
    <source>
        <dbReference type="ARBA" id="ARBA00022605"/>
    </source>
</evidence>
<dbReference type="Pfam" id="PF00800">
    <property type="entry name" value="PDT"/>
    <property type="match status" value="1"/>
</dbReference>
<dbReference type="GO" id="GO:0009094">
    <property type="term" value="P:L-phenylalanine biosynthetic process"/>
    <property type="evidence" value="ECO:0007669"/>
    <property type="project" value="UniProtKB-UniPathway"/>
</dbReference>
<evidence type="ECO:0000256" key="5">
    <source>
        <dbReference type="ARBA" id="ARBA00023222"/>
    </source>
</evidence>
<evidence type="ECO:0000256" key="1">
    <source>
        <dbReference type="ARBA" id="ARBA00004741"/>
    </source>
</evidence>
<dbReference type="UniPathway" id="UPA00121">
    <property type="reaction ID" value="UER00345"/>
</dbReference>
<dbReference type="PANTHER" id="PTHR21022:SF19">
    <property type="entry name" value="PREPHENATE DEHYDRATASE-RELATED"/>
    <property type="match status" value="1"/>
</dbReference>
<dbReference type="GO" id="GO:0005737">
    <property type="term" value="C:cytoplasm"/>
    <property type="evidence" value="ECO:0007669"/>
    <property type="project" value="TreeGrafter"/>
</dbReference>
<evidence type="ECO:0000256" key="2">
    <source>
        <dbReference type="ARBA" id="ARBA00013147"/>
    </source>
</evidence>
<feature type="domain" description="Prephenate dehydratase" evidence="8">
    <location>
        <begin position="4"/>
        <end position="181"/>
    </location>
</feature>
<evidence type="ECO:0000313" key="11">
    <source>
        <dbReference type="Proteomes" id="UP000468581"/>
    </source>
</evidence>
<dbReference type="CDD" id="cd04905">
    <property type="entry name" value="ACT_CM-PDT"/>
    <property type="match status" value="1"/>
</dbReference>
<gene>
    <name evidence="10" type="ORF">GWK08_03605</name>
</gene>
<keyword evidence="3" id="KW-0028">Amino-acid biosynthesis</keyword>
<dbReference type="CDD" id="cd13631">
    <property type="entry name" value="PBP2_Ct-PDT_like"/>
    <property type="match status" value="1"/>
</dbReference>
<protein>
    <recommendedName>
        <fullName evidence="2">prephenate dehydratase</fullName>
        <ecNumber evidence="2">4.2.1.51</ecNumber>
    </recommendedName>
</protein>
<dbReference type="EC" id="4.2.1.51" evidence="2"/>
<name>A0A6P0UND7_9FLAO</name>
<evidence type="ECO:0000256" key="6">
    <source>
        <dbReference type="ARBA" id="ARBA00023239"/>
    </source>
</evidence>
<dbReference type="SUPFAM" id="SSF55021">
    <property type="entry name" value="ACT-like"/>
    <property type="match status" value="1"/>
</dbReference>
<feature type="domain" description="ACT" evidence="9">
    <location>
        <begin position="195"/>
        <end position="271"/>
    </location>
</feature>
<evidence type="ECO:0000313" key="10">
    <source>
        <dbReference type="EMBL" id="NER12513.1"/>
    </source>
</evidence>
<sequence>MQTKVAIQGIKGSFHHQVAEEYFNNDIAVSECLSFDSLVDRLLTREADMGIMAIENSIAGSIIPNYALVDNHELHIIGEYYLQIHHNFMALGGQDVNEIEEVHSHPMALLQCKEFFRKYPHIKLVESVDTAETAKKIHGEQLKNIGAIASKTAARLYELDILAPEIQTINNNSTRFIIVQTSNSVLKKEEINKASLKFELDHKRGSLATVLNVMSDCKLNLTKIQSLPIIETPWMYSFFVDVTFNDYEDYDKAKSILEIMAHDFKVLGEYKNAKI</sequence>
<organism evidence="10 11">
    <name type="scientific">Leptobacterium flavescens</name>
    <dbReference type="NCBI Taxonomy" id="472055"/>
    <lineage>
        <taxon>Bacteria</taxon>
        <taxon>Pseudomonadati</taxon>
        <taxon>Bacteroidota</taxon>
        <taxon>Flavobacteriia</taxon>
        <taxon>Flavobacteriales</taxon>
        <taxon>Flavobacteriaceae</taxon>
        <taxon>Leptobacterium</taxon>
    </lineage>
</organism>